<gene>
    <name evidence="1" type="ORF">HB762_25330</name>
</gene>
<accession>A0ABY5IKA2</accession>
<proteinExistence type="predicted"/>
<dbReference type="EMBL" id="CP050471">
    <property type="protein sequence ID" value="UTZ34479.1"/>
    <property type="molecule type" value="Genomic_DNA"/>
</dbReference>
<dbReference type="Proteomes" id="UP001059912">
    <property type="component" value="Chromosome 2"/>
</dbReference>
<dbReference type="Gene3D" id="3.20.20.30">
    <property type="entry name" value="Luciferase-like domain"/>
    <property type="match status" value="1"/>
</dbReference>
<dbReference type="SUPFAM" id="SSF51679">
    <property type="entry name" value="Bacterial luciferase-like"/>
    <property type="match status" value="1"/>
</dbReference>
<evidence type="ECO:0000313" key="1">
    <source>
        <dbReference type="EMBL" id="UTZ34479.1"/>
    </source>
</evidence>
<sequence length="74" mass="8352">MKSNKGTDCLINYNYVINPLETPGECTAIIQQDIDPTGVNNICFGFEVNGSEEEIIASMKLFQFDVMPYLKEKQ</sequence>
<protein>
    <submittedName>
        <fullName evidence="1">Alkane 1-monooxygenase</fullName>
    </submittedName>
</protein>
<dbReference type="InterPro" id="IPR036661">
    <property type="entry name" value="Luciferase-like_sf"/>
</dbReference>
<keyword evidence="2" id="KW-1185">Reference proteome</keyword>
<organism evidence="1 2">
    <name type="scientific">Vibrio campbellii</name>
    <dbReference type="NCBI Taxonomy" id="680"/>
    <lineage>
        <taxon>Bacteria</taxon>
        <taxon>Pseudomonadati</taxon>
        <taxon>Pseudomonadota</taxon>
        <taxon>Gammaproteobacteria</taxon>
        <taxon>Vibrionales</taxon>
        <taxon>Vibrionaceae</taxon>
        <taxon>Vibrio</taxon>
    </lineage>
</organism>
<name>A0ABY5IKA2_9VIBR</name>
<evidence type="ECO:0000313" key="2">
    <source>
        <dbReference type="Proteomes" id="UP001059912"/>
    </source>
</evidence>
<reference evidence="1" key="1">
    <citation type="submission" date="2020-03" db="EMBL/GenBank/DDBJ databases">
        <title>Five strains of Vibrio campbellii isolated from Mariana Trench.</title>
        <authorList>
            <person name="Liang J."/>
            <person name="Zhang X.-H."/>
        </authorList>
    </citation>
    <scope>NUCLEOTIDE SEQUENCE</scope>
    <source>
        <strain evidence="1">LJC013</strain>
    </source>
</reference>